<organism evidence="10 11">
    <name type="scientific">Lysobacter enzymogenes</name>
    <dbReference type="NCBI Taxonomy" id="69"/>
    <lineage>
        <taxon>Bacteria</taxon>
        <taxon>Pseudomonadati</taxon>
        <taxon>Pseudomonadota</taxon>
        <taxon>Gammaproteobacteria</taxon>
        <taxon>Lysobacterales</taxon>
        <taxon>Lysobacteraceae</taxon>
        <taxon>Lysobacter</taxon>
    </lineage>
</organism>
<dbReference type="SMART" id="SM00387">
    <property type="entry name" value="HATPase_c"/>
    <property type="match status" value="1"/>
</dbReference>
<dbReference type="EMBL" id="AP014940">
    <property type="protein sequence ID" value="BAV95893.1"/>
    <property type="molecule type" value="Genomic_DNA"/>
</dbReference>
<keyword evidence="3" id="KW-0597">Phosphoprotein</keyword>
<evidence type="ECO:0000256" key="3">
    <source>
        <dbReference type="ARBA" id="ARBA00022553"/>
    </source>
</evidence>
<dbReference type="Proteomes" id="UP000218824">
    <property type="component" value="Chromosome"/>
</dbReference>
<name>A0AAU9ADJ1_LYSEN</name>
<evidence type="ECO:0000256" key="8">
    <source>
        <dbReference type="ARBA" id="ARBA00023012"/>
    </source>
</evidence>
<protein>
    <recommendedName>
        <fullName evidence="2">histidine kinase</fullName>
        <ecNumber evidence="2">2.7.13.3</ecNumber>
    </recommendedName>
</protein>
<dbReference type="SUPFAM" id="SSF55785">
    <property type="entry name" value="PYP-like sensor domain (PAS domain)"/>
    <property type="match status" value="1"/>
</dbReference>
<evidence type="ECO:0000256" key="7">
    <source>
        <dbReference type="ARBA" id="ARBA00022840"/>
    </source>
</evidence>
<dbReference type="InterPro" id="IPR036890">
    <property type="entry name" value="HATPase_C_sf"/>
</dbReference>
<dbReference type="SUPFAM" id="SSF55874">
    <property type="entry name" value="ATPase domain of HSP90 chaperone/DNA topoisomerase II/histidine kinase"/>
    <property type="match status" value="1"/>
</dbReference>
<keyword evidence="7" id="KW-0067">ATP-binding</keyword>
<sequence>MPSDPQPASDLGLDGLTTPIAWSDAGGALTGCNLAFSRWFGVGARRLLGWPLAGLDAGDGRLALAVARAGGDEAPLRMRRMRLRYGDGEERFADLWLSRRDDGGWLLEAHPVDEFPGDDPALLLPSALSASLKGLAHELRNPLAGLKGAAQLLARRVDDADSRELVELIDSEVGRLAGLVDRLLTPAPPRPHAPLNIHAVLERVLRLAEADAGWAVRLVRDYDPSLPEFAGDADRLMQAVWNLARNAIEAGANHVHLRTRVEHGARIGDSAHPIALRLEIIDDGRGVPEELAEQLFLPLVSGRAEGSGLGLALAQQVAREHRGSLTYRSRPGHTVFTLLLPMQIDGHAPQAESMGAQA</sequence>
<dbReference type="SMART" id="SM00388">
    <property type="entry name" value="HisKA"/>
    <property type="match status" value="1"/>
</dbReference>
<dbReference type="AlphaFoldDB" id="A0AAU9ADJ1"/>
<dbReference type="Gene3D" id="1.10.287.130">
    <property type="match status" value="1"/>
</dbReference>
<dbReference type="InterPro" id="IPR003594">
    <property type="entry name" value="HATPase_dom"/>
</dbReference>
<reference evidence="10 11" key="1">
    <citation type="journal article" date="2017" name="DNA Res.">
        <title>Complete genome sequence and expression profile of the commercial lytic enzyme producer Lysobacter enzymogenes M497-1.</title>
        <authorList>
            <person name="Takami H."/>
            <person name="Toyoda A."/>
            <person name="Uchiyama I."/>
            <person name="Itoh T."/>
            <person name="Takaki Y."/>
            <person name="Arai W."/>
            <person name="Nishi S."/>
            <person name="Kawai M."/>
            <person name="Shinya K."/>
            <person name="Ikeda H."/>
        </authorList>
    </citation>
    <scope>NUCLEOTIDE SEQUENCE [LARGE SCALE GENOMIC DNA]</scope>
    <source>
        <strain evidence="10 11">M497-1</strain>
    </source>
</reference>
<dbReference type="InterPro" id="IPR003661">
    <property type="entry name" value="HisK_dim/P_dom"/>
</dbReference>
<dbReference type="EC" id="2.7.13.3" evidence="2"/>
<evidence type="ECO:0000313" key="11">
    <source>
        <dbReference type="Proteomes" id="UP000218824"/>
    </source>
</evidence>
<evidence type="ECO:0000256" key="1">
    <source>
        <dbReference type="ARBA" id="ARBA00000085"/>
    </source>
</evidence>
<keyword evidence="6 10" id="KW-0418">Kinase</keyword>
<evidence type="ECO:0000259" key="9">
    <source>
        <dbReference type="PROSITE" id="PS50109"/>
    </source>
</evidence>
<dbReference type="InterPro" id="IPR005467">
    <property type="entry name" value="His_kinase_dom"/>
</dbReference>
<comment type="catalytic activity">
    <reaction evidence="1">
        <text>ATP + protein L-histidine = ADP + protein N-phospho-L-histidine.</text>
        <dbReference type="EC" id="2.7.13.3"/>
    </reaction>
</comment>
<feature type="domain" description="Histidine kinase" evidence="9">
    <location>
        <begin position="134"/>
        <end position="344"/>
    </location>
</feature>
<dbReference type="PROSITE" id="PS50109">
    <property type="entry name" value="HIS_KIN"/>
    <property type="match status" value="1"/>
</dbReference>
<dbReference type="PANTHER" id="PTHR43065">
    <property type="entry name" value="SENSOR HISTIDINE KINASE"/>
    <property type="match status" value="1"/>
</dbReference>
<keyword evidence="5" id="KW-0547">Nucleotide-binding</keyword>
<accession>A0AAU9ADJ1</accession>
<dbReference type="PANTHER" id="PTHR43065:SF16">
    <property type="entry name" value="SENSORY HISTIDINE KINASE_PHOSPHATASE NTRB"/>
    <property type="match status" value="1"/>
</dbReference>
<dbReference type="GeneID" id="83062319"/>
<dbReference type="GO" id="GO:0000155">
    <property type="term" value="F:phosphorelay sensor kinase activity"/>
    <property type="evidence" value="ECO:0007669"/>
    <property type="project" value="InterPro"/>
</dbReference>
<dbReference type="InterPro" id="IPR036097">
    <property type="entry name" value="HisK_dim/P_sf"/>
</dbReference>
<dbReference type="SUPFAM" id="SSF47384">
    <property type="entry name" value="Homodimeric domain of signal transducing histidine kinase"/>
    <property type="match status" value="1"/>
</dbReference>
<dbReference type="GO" id="GO:0005524">
    <property type="term" value="F:ATP binding"/>
    <property type="evidence" value="ECO:0007669"/>
    <property type="project" value="UniProtKB-KW"/>
</dbReference>
<dbReference type="CDD" id="cd00082">
    <property type="entry name" value="HisKA"/>
    <property type="match status" value="1"/>
</dbReference>
<dbReference type="InterPro" id="IPR035965">
    <property type="entry name" value="PAS-like_dom_sf"/>
</dbReference>
<evidence type="ECO:0000313" key="10">
    <source>
        <dbReference type="EMBL" id="BAV95893.1"/>
    </source>
</evidence>
<dbReference type="InterPro" id="IPR004358">
    <property type="entry name" value="Sig_transdc_His_kin-like_C"/>
</dbReference>
<dbReference type="Pfam" id="PF02518">
    <property type="entry name" value="HATPase_c"/>
    <property type="match status" value="1"/>
</dbReference>
<keyword evidence="4 10" id="KW-0808">Transferase</keyword>
<dbReference type="PRINTS" id="PR00344">
    <property type="entry name" value="BCTRLSENSOR"/>
</dbReference>
<evidence type="ECO:0000256" key="6">
    <source>
        <dbReference type="ARBA" id="ARBA00022777"/>
    </source>
</evidence>
<keyword evidence="8" id="KW-0902">Two-component regulatory system</keyword>
<dbReference type="Pfam" id="PF00512">
    <property type="entry name" value="HisKA"/>
    <property type="match status" value="1"/>
</dbReference>
<evidence type="ECO:0000256" key="4">
    <source>
        <dbReference type="ARBA" id="ARBA00022679"/>
    </source>
</evidence>
<gene>
    <name evidence="10" type="primary">glnL</name>
    <name evidence="10" type="ORF">LEN_0406</name>
</gene>
<dbReference type="RefSeq" id="WP_096376445.1">
    <property type="nucleotide sequence ID" value="NZ_AP014940.1"/>
</dbReference>
<dbReference type="KEGG" id="lem:LEN_0406"/>
<evidence type="ECO:0000256" key="5">
    <source>
        <dbReference type="ARBA" id="ARBA00022741"/>
    </source>
</evidence>
<dbReference type="Gene3D" id="3.30.565.10">
    <property type="entry name" value="Histidine kinase-like ATPase, C-terminal domain"/>
    <property type="match status" value="1"/>
</dbReference>
<proteinExistence type="predicted"/>
<evidence type="ECO:0000256" key="2">
    <source>
        <dbReference type="ARBA" id="ARBA00012438"/>
    </source>
</evidence>